<protein>
    <submittedName>
        <fullName evidence="2">Uncharacterized protein</fullName>
    </submittedName>
</protein>
<gene>
    <name evidence="1" type="ORF">BECKTC1821E_GA0114239_100159</name>
    <name evidence="2" type="ORF">BECKTC1821F_GA0114240_1001119</name>
</gene>
<reference evidence="2" key="1">
    <citation type="submission" date="2019-02" db="EMBL/GenBank/DDBJ databases">
        <authorList>
            <person name="Gruber-Vodicka R. H."/>
            <person name="Seah K. B. B."/>
        </authorList>
    </citation>
    <scope>NUCLEOTIDE SEQUENCE</scope>
    <source>
        <strain evidence="1">BECK_BZ125</strain>
        <strain evidence="2">BECK_BZ126</strain>
    </source>
</reference>
<dbReference type="AlphaFoldDB" id="A0A450ZCK5"/>
<dbReference type="EMBL" id="CAADFT010000001">
    <property type="protein sequence ID" value="VFK37683.1"/>
    <property type="molecule type" value="Genomic_DNA"/>
</dbReference>
<accession>A0A450ZCK5</accession>
<evidence type="ECO:0000313" key="1">
    <source>
        <dbReference type="EMBL" id="VFK37683.1"/>
    </source>
</evidence>
<organism evidence="2">
    <name type="scientific">Candidatus Kentrum sp. TC</name>
    <dbReference type="NCBI Taxonomy" id="2126339"/>
    <lineage>
        <taxon>Bacteria</taxon>
        <taxon>Pseudomonadati</taxon>
        <taxon>Pseudomonadota</taxon>
        <taxon>Gammaproteobacteria</taxon>
        <taxon>Candidatus Kentrum</taxon>
    </lineage>
</organism>
<name>A0A450ZCK5_9GAMM</name>
<evidence type="ECO:0000313" key="2">
    <source>
        <dbReference type="EMBL" id="VFK51513.1"/>
    </source>
</evidence>
<sequence>MLQKRYQSLLVKSLKEEVRSDTPDKDLIPFSEPSAKKGFFDEIEKECKKEEIFKADASGRGSTRPKTP</sequence>
<dbReference type="EMBL" id="CAADFW010000001">
    <property type="protein sequence ID" value="VFK51513.1"/>
    <property type="molecule type" value="Genomic_DNA"/>
</dbReference>
<proteinExistence type="predicted"/>